<evidence type="ECO:0000313" key="1">
    <source>
        <dbReference type="EMBL" id="RXF72734.1"/>
    </source>
</evidence>
<proteinExistence type="predicted"/>
<organism evidence="1 2">
    <name type="scientific">Hansschlegelia zhihuaiae</name>
    <dbReference type="NCBI Taxonomy" id="405005"/>
    <lineage>
        <taxon>Bacteria</taxon>
        <taxon>Pseudomonadati</taxon>
        <taxon>Pseudomonadota</taxon>
        <taxon>Alphaproteobacteria</taxon>
        <taxon>Hyphomicrobiales</taxon>
        <taxon>Methylopilaceae</taxon>
        <taxon>Hansschlegelia</taxon>
    </lineage>
</organism>
<dbReference type="EMBL" id="RYFI01000013">
    <property type="protein sequence ID" value="RXF72734.1"/>
    <property type="molecule type" value="Genomic_DNA"/>
</dbReference>
<evidence type="ECO:0000313" key="2">
    <source>
        <dbReference type="Proteomes" id="UP000289708"/>
    </source>
</evidence>
<feature type="non-terminal residue" evidence="1">
    <location>
        <position position="80"/>
    </location>
</feature>
<dbReference type="Gene3D" id="3.10.129.10">
    <property type="entry name" value="Hotdog Thioesterase"/>
    <property type="match status" value="1"/>
</dbReference>
<keyword evidence="2" id="KW-1185">Reference proteome</keyword>
<protein>
    <submittedName>
        <fullName evidence="1">Uncharacterized protein</fullName>
    </submittedName>
</protein>
<dbReference type="InterPro" id="IPR024091">
    <property type="entry name" value="LnmK-like_bifun_acyl/decarbox"/>
</dbReference>
<dbReference type="NCBIfam" id="TIGR04098">
    <property type="entry name" value="LnmK_bifunc"/>
    <property type="match status" value="1"/>
</dbReference>
<comment type="caution">
    <text evidence="1">The sequence shown here is derived from an EMBL/GenBank/DDBJ whole genome shotgun (WGS) entry which is preliminary data.</text>
</comment>
<name>A0A4Q0MH41_9HYPH</name>
<dbReference type="AlphaFoldDB" id="A0A4Q0MH41"/>
<sequence length="80" mass="8878">MPELCLGGLSETWLLKACGDLHWRLIADRAGRDVPEFRDADGRKAYAAFCALRSASLRLDAFDEHDVLELDSEIAAVSRT</sequence>
<dbReference type="Proteomes" id="UP000289708">
    <property type="component" value="Unassembled WGS sequence"/>
</dbReference>
<reference evidence="1 2" key="1">
    <citation type="submission" date="2018-12" db="EMBL/GenBank/DDBJ databases">
        <title>bacterium Hansschlegelia zhihuaiae S113.</title>
        <authorList>
            <person name="He J."/>
        </authorList>
    </citation>
    <scope>NUCLEOTIDE SEQUENCE [LARGE SCALE GENOMIC DNA]</scope>
    <source>
        <strain evidence="1 2">S 113</strain>
    </source>
</reference>
<accession>A0A4Q0MH41</accession>
<gene>
    <name evidence="1" type="ORF">EK403_13825</name>
</gene>